<evidence type="ECO:0000313" key="1">
    <source>
        <dbReference type="EMBL" id="KAG0727436.1"/>
    </source>
</evidence>
<comment type="caution">
    <text evidence="1">The sequence shown here is derived from an EMBL/GenBank/DDBJ whole genome shotgun (WGS) entry which is preliminary data.</text>
</comment>
<dbReference type="OrthoDB" id="6158468at2759"/>
<reference evidence="1" key="1">
    <citation type="submission" date="2020-07" db="EMBL/GenBank/DDBJ databases">
        <title>The High-quality genome of the commercially important snow crab, Chionoecetes opilio.</title>
        <authorList>
            <person name="Jeong J.-H."/>
            <person name="Ryu S."/>
        </authorList>
    </citation>
    <scope>NUCLEOTIDE SEQUENCE</scope>
    <source>
        <strain evidence="1">MADBK_172401_WGS</strain>
        <tissue evidence="1">Digestive gland</tissue>
    </source>
</reference>
<organism evidence="1 2">
    <name type="scientific">Chionoecetes opilio</name>
    <name type="common">Atlantic snow crab</name>
    <name type="synonym">Cancer opilio</name>
    <dbReference type="NCBI Taxonomy" id="41210"/>
    <lineage>
        <taxon>Eukaryota</taxon>
        <taxon>Metazoa</taxon>
        <taxon>Ecdysozoa</taxon>
        <taxon>Arthropoda</taxon>
        <taxon>Crustacea</taxon>
        <taxon>Multicrustacea</taxon>
        <taxon>Malacostraca</taxon>
        <taxon>Eumalacostraca</taxon>
        <taxon>Eucarida</taxon>
        <taxon>Decapoda</taxon>
        <taxon>Pleocyemata</taxon>
        <taxon>Brachyura</taxon>
        <taxon>Eubrachyura</taxon>
        <taxon>Majoidea</taxon>
        <taxon>Majidae</taxon>
        <taxon>Chionoecetes</taxon>
    </lineage>
</organism>
<gene>
    <name evidence="1" type="ORF">GWK47_034654</name>
</gene>
<accession>A0A8J4YNU1</accession>
<dbReference type="AlphaFoldDB" id="A0A8J4YNU1"/>
<dbReference type="EMBL" id="JACEEZ010003410">
    <property type="protein sequence ID" value="KAG0727436.1"/>
    <property type="molecule type" value="Genomic_DNA"/>
</dbReference>
<protein>
    <submittedName>
        <fullName evidence="1">Uncharacterized protein</fullName>
    </submittedName>
</protein>
<evidence type="ECO:0000313" key="2">
    <source>
        <dbReference type="Proteomes" id="UP000770661"/>
    </source>
</evidence>
<proteinExistence type="predicted"/>
<sequence length="332" mass="36709">MHISSLMEDIFFKACHGLLTPTYNQVCGYIQPVCIPCSCSYGPGSIVVFDGYGSASSTKLGKQRKRAKQNTSPDIEDTSEVLHCPAESTKCHTGSRVSRQIAELLVGFDRIGCLPTSINLSRLDDGNGIEEKTTAGQAKWDDSCRLLYNRTKLQRAEKRKKPPEDSADDLLIAQRSSPPQECWRTLAAREERELGDESSHQVQFLETGKSFSASTTTRRKLFPPSWLLTGADIDTNKPFHHNKALAFFAKTPGRVSSKAHFTQWGRLTSYPPHYGAVQTGVQQSVKPQLIQTWVGPALASANRLNISEKCGLPLTGKELQSSLLIDHQTSWS</sequence>
<keyword evidence="2" id="KW-1185">Reference proteome</keyword>
<dbReference type="Proteomes" id="UP000770661">
    <property type="component" value="Unassembled WGS sequence"/>
</dbReference>
<name>A0A8J4YNU1_CHIOP</name>